<organism evidence="1 2">
    <name type="scientific">Heligmosomoides polygyrus</name>
    <name type="common">Parasitic roundworm</name>
    <dbReference type="NCBI Taxonomy" id="6339"/>
    <lineage>
        <taxon>Eukaryota</taxon>
        <taxon>Metazoa</taxon>
        <taxon>Ecdysozoa</taxon>
        <taxon>Nematoda</taxon>
        <taxon>Chromadorea</taxon>
        <taxon>Rhabditida</taxon>
        <taxon>Rhabditina</taxon>
        <taxon>Rhabditomorpha</taxon>
        <taxon>Strongyloidea</taxon>
        <taxon>Heligmosomidae</taxon>
        <taxon>Heligmosomoides</taxon>
    </lineage>
</organism>
<reference evidence="2" key="1">
    <citation type="submission" date="2019-09" db="UniProtKB">
        <authorList>
            <consortium name="WormBaseParasite"/>
        </authorList>
    </citation>
    <scope>IDENTIFICATION</scope>
</reference>
<dbReference type="AlphaFoldDB" id="A0A183G4A6"/>
<proteinExistence type="predicted"/>
<dbReference type="WBParaSite" id="HPBE_0001633501-mRNA-1">
    <property type="protein sequence ID" value="HPBE_0001633501-mRNA-1"/>
    <property type="gene ID" value="HPBE_0001633501"/>
</dbReference>
<sequence length="69" mass="7936">LITIHRLNVNEMKIVDNLIYRMRSPQLSKHHRPVDKSNTENFRVLSLNDTQWSSDDLTAEAANSSMSVP</sequence>
<dbReference type="Proteomes" id="UP000050761">
    <property type="component" value="Unassembled WGS sequence"/>
</dbReference>
<keyword evidence="1" id="KW-1185">Reference proteome</keyword>
<accession>A0A183G4A6</accession>
<name>A0A183G4A6_HELPZ</name>
<protein>
    <submittedName>
        <fullName evidence="2">Envelope glycoprotein</fullName>
    </submittedName>
</protein>
<evidence type="ECO:0000313" key="1">
    <source>
        <dbReference type="Proteomes" id="UP000050761"/>
    </source>
</evidence>
<evidence type="ECO:0000313" key="2">
    <source>
        <dbReference type="WBParaSite" id="HPBE_0001633501-mRNA-1"/>
    </source>
</evidence>